<keyword evidence="4" id="KW-1003">Cell membrane</keyword>
<keyword evidence="11" id="KW-1071">Ligand-gated ion channel</keyword>
<dbReference type="InterPro" id="IPR019594">
    <property type="entry name" value="Glu/Gly-bd"/>
</dbReference>
<dbReference type="GO" id="GO:0005886">
    <property type="term" value="C:plasma membrane"/>
    <property type="evidence" value="ECO:0007669"/>
    <property type="project" value="UniProtKB-SubCell"/>
</dbReference>
<keyword evidence="19" id="KW-1185">Reference proteome</keyword>
<evidence type="ECO:0000259" key="15">
    <source>
        <dbReference type="Pfam" id="PF00060"/>
    </source>
</evidence>
<keyword evidence="12" id="KW-0407">Ion channel</keyword>
<evidence type="ECO:0000256" key="1">
    <source>
        <dbReference type="ARBA" id="ARBA00004651"/>
    </source>
</evidence>
<feature type="domain" description="Ionotropic glutamate receptor L-glutamate and glycine-binding" evidence="16">
    <location>
        <begin position="231"/>
        <end position="317"/>
    </location>
</feature>
<proteinExistence type="inferred from homology"/>
<dbReference type="PANTHER" id="PTHR42643">
    <property type="entry name" value="IONOTROPIC RECEPTOR 20A-RELATED"/>
    <property type="match status" value="1"/>
</dbReference>
<dbReference type="OrthoDB" id="8191804at2759"/>
<organism evidence="18 19">
    <name type="scientific">Cryptotermes secundus</name>
    <dbReference type="NCBI Taxonomy" id="105785"/>
    <lineage>
        <taxon>Eukaryota</taxon>
        <taxon>Metazoa</taxon>
        <taxon>Ecdysozoa</taxon>
        <taxon>Arthropoda</taxon>
        <taxon>Hexapoda</taxon>
        <taxon>Insecta</taxon>
        <taxon>Pterygota</taxon>
        <taxon>Neoptera</taxon>
        <taxon>Polyneoptera</taxon>
        <taxon>Dictyoptera</taxon>
        <taxon>Blattodea</taxon>
        <taxon>Blattoidea</taxon>
        <taxon>Termitoidae</taxon>
        <taxon>Kalotermitidae</taxon>
        <taxon>Cryptotermitinae</taxon>
        <taxon>Cryptotermes</taxon>
    </lineage>
</organism>
<dbReference type="SUPFAM" id="SSF53850">
    <property type="entry name" value="Periplasmic binding protein-like II"/>
    <property type="match status" value="1"/>
</dbReference>
<comment type="similarity">
    <text evidence="2">Belongs to the glutamate-gated ion channel (TC 1.A.10.1) family.</text>
</comment>
<reference evidence="18 19" key="1">
    <citation type="submission" date="2017-12" db="EMBL/GenBank/DDBJ databases">
        <title>Hemimetabolous genomes reveal molecular basis of termite eusociality.</title>
        <authorList>
            <person name="Harrison M.C."/>
            <person name="Jongepier E."/>
            <person name="Robertson H.M."/>
            <person name="Arning N."/>
            <person name="Bitard-Feildel T."/>
            <person name="Chao H."/>
            <person name="Childers C.P."/>
            <person name="Dinh H."/>
            <person name="Doddapaneni H."/>
            <person name="Dugan S."/>
            <person name="Gowin J."/>
            <person name="Greiner C."/>
            <person name="Han Y."/>
            <person name="Hu H."/>
            <person name="Hughes D.S.T."/>
            <person name="Huylmans A.-K."/>
            <person name="Kemena C."/>
            <person name="Kremer L.P.M."/>
            <person name="Lee S.L."/>
            <person name="Lopez-Ezquerra A."/>
            <person name="Mallet L."/>
            <person name="Monroy-Kuhn J.M."/>
            <person name="Moser A."/>
            <person name="Murali S.C."/>
            <person name="Muzny D.M."/>
            <person name="Otani S."/>
            <person name="Piulachs M.-D."/>
            <person name="Poelchau M."/>
            <person name="Qu J."/>
            <person name="Schaub F."/>
            <person name="Wada-Katsumata A."/>
            <person name="Worley K.C."/>
            <person name="Xie Q."/>
            <person name="Ylla G."/>
            <person name="Poulsen M."/>
            <person name="Gibbs R.A."/>
            <person name="Schal C."/>
            <person name="Richards S."/>
            <person name="Belles X."/>
            <person name="Korb J."/>
            <person name="Bornberg-Bauer E."/>
        </authorList>
    </citation>
    <scope>NUCLEOTIDE SEQUENCE [LARGE SCALE GENOMIC DNA]</scope>
    <source>
        <tissue evidence="18">Whole body</tissue>
    </source>
</reference>
<evidence type="ECO:0000256" key="3">
    <source>
        <dbReference type="ARBA" id="ARBA00022448"/>
    </source>
</evidence>
<comment type="subcellular location">
    <subcellularLocation>
        <location evidence="1">Cell membrane</location>
        <topology evidence="1">Multi-pass membrane protein</topology>
    </subcellularLocation>
</comment>
<dbReference type="Proteomes" id="UP000235965">
    <property type="component" value="Unassembled WGS sequence"/>
</dbReference>
<keyword evidence="3" id="KW-0813">Transport</keyword>
<feature type="signal peptide" evidence="14">
    <location>
        <begin position="1"/>
        <end position="15"/>
    </location>
</feature>
<evidence type="ECO:0000256" key="6">
    <source>
        <dbReference type="ARBA" id="ARBA00022989"/>
    </source>
</evidence>
<dbReference type="GO" id="GO:0050906">
    <property type="term" value="P:detection of stimulus involved in sensory perception"/>
    <property type="evidence" value="ECO:0007669"/>
    <property type="project" value="UniProtKB-ARBA"/>
</dbReference>
<evidence type="ECO:0000313" key="19">
    <source>
        <dbReference type="Proteomes" id="UP000235965"/>
    </source>
</evidence>
<dbReference type="InterPro" id="IPR052192">
    <property type="entry name" value="Insect_Ionotropic_Sensory_Rcpt"/>
</dbReference>
<dbReference type="PANTHER" id="PTHR42643:SF24">
    <property type="entry name" value="IONOTROPIC RECEPTOR 60A"/>
    <property type="match status" value="1"/>
</dbReference>
<evidence type="ECO:0000256" key="13">
    <source>
        <dbReference type="SAM" id="Phobius"/>
    </source>
</evidence>
<evidence type="ECO:0008006" key="20">
    <source>
        <dbReference type="Google" id="ProtNLM"/>
    </source>
</evidence>
<comment type="caution">
    <text evidence="18">The sequence shown here is derived from an EMBL/GenBank/DDBJ whole genome shotgun (WGS) entry which is preliminary data.</text>
</comment>
<dbReference type="InterPro" id="IPR057074">
    <property type="entry name" value="IR75A_N"/>
</dbReference>
<evidence type="ECO:0000256" key="14">
    <source>
        <dbReference type="SAM" id="SignalP"/>
    </source>
</evidence>
<dbReference type="Gene3D" id="1.10.287.70">
    <property type="match status" value="1"/>
</dbReference>
<feature type="transmembrane region" description="Helical" evidence="13">
    <location>
        <begin position="368"/>
        <end position="386"/>
    </location>
</feature>
<keyword evidence="8 13" id="KW-0472">Membrane</keyword>
<protein>
    <recommendedName>
        <fullName evidence="20">Ionotropic glutamate receptor L-glutamate and glycine-binding domain-containing protein</fullName>
    </recommendedName>
</protein>
<evidence type="ECO:0000256" key="9">
    <source>
        <dbReference type="ARBA" id="ARBA00023170"/>
    </source>
</evidence>
<gene>
    <name evidence="18" type="ORF">B7P43_G06973</name>
</gene>
<keyword evidence="14" id="KW-0732">Signal</keyword>
<evidence type="ECO:0000256" key="2">
    <source>
        <dbReference type="ARBA" id="ARBA00008685"/>
    </source>
</evidence>
<evidence type="ECO:0000259" key="17">
    <source>
        <dbReference type="Pfam" id="PF24576"/>
    </source>
</evidence>
<keyword evidence="5 13" id="KW-0812">Transmembrane</keyword>
<evidence type="ECO:0000256" key="10">
    <source>
        <dbReference type="ARBA" id="ARBA00023180"/>
    </source>
</evidence>
<dbReference type="EMBL" id="NEVH01007397">
    <property type="protein sequence ID" value="PNF35911.1"/>
    <property type="molecule type" value="Genomic_DNA"/>
</dbReference>
<feature type="domain" description="Ionotropic receptor 75a N-terminal" evidence="17">
    <location>
        <begin position="119"/>
        <end position="210"/>
    </location>
</feature>
<dbReference type="GO" id="GO:0015276">
    <property type="term" value="F:ligand-gated monoatomic ion channel activity"/>
    <property type="evidence" value="ECO:0007669"/>
    <property type="project" value="InterPro"/>
</dbReference>
<name>A0A2J7R502_9NEOP</name>
<sequence>MWVILLVLLITPISALPFASDMVGRVTVGVLDRYQSTCVYLIHTTHQQVTSRHSDVLQMKAIVAARPTTVAVIFANSHIRTLREEGCRPLRLIISDNGKAGLQKYLRQESTINDMSEGRWLLFLDKVTSLEEYFSDVDIPLSCEFVVAQLSDKTNDRDFMVSLTEVFYVHPSRPLQTHRIGNWSSGDGFMWSTKPFVDRRGDLQGVTIQSGVHSKELPKEIERCKERTALKFCGEIGEIWHILQEILNFTSAYYVAEDGVFGAKRADGTWNGVMNLTISKKVEVGIGMFILTEERVPAVYFLPPILNSRMSVHMQEPRTDGYTWSYMLAPFSYGMRWTVFASVLVLTAFLSTTWYFGDRFGNSPEVENYSLCNSWITVLASFFQQGHATTPRSWSCRLVFFTSYLTAVTLLVAYSATFISFLAVRKTALPFADFEGMLNDGTYRLGLFPNSAQMNYLQNSPDAILRGVFEKLVKPGYDSLPTNDVDGLRRICGNWNYAFLISPFFVRQSYGYYHCTLVEVPGASLHTSVSIIMNKKSNYKRLFTRR</sequence>
<dbReference type="STRING" id="105785.A0A2J7R502"/>
<feature type="chain" id="PRO_5014332260" description="Ionotropic glutamate receptor L-glutamate and glycine-binding domain-containing protein" evidence="14">
    <location>
        <begin position="16"/>
        <end position="546"/>
    </location>
</feature>
<accession>A0A2J7R502</accession>
<evidence type="ECO:0000313" key="18">
    <source>
        <dbReference type="EMBL" id="PNF35911.1"/>
    </source>
</evidence>
<dbReference type="InParanoid" id="A0A2J7R502"/>
<evidence type="ECO:0000256" key="12">
    <source>
        <dbReference type="ARBA" id="ARBA00023303"/>
    </source>
</evidence>
<dbReference type="Pfam" id="PF24576">
    <property type="entry name" value="IR75A_N"/>
    <property type="match status" value="1"/>
</dbReference>
<dbReference type="Pfam" id="PF00060">
    <property type="entry name" value="Lig_chan"/>
    <property type="match status" value="1"/>
</dbReference>
<dbReference type="InterPro" id="IPR001320">
    <property type="entry name" value="Iontro_rcpt_C"/>
</dbReference>
<keyword evidence="9" id="KW-0675">Receptor</keyword>
<evidence type="ECO:0000256" key="11">
    <source>
        <dbReference type="ARBA" id="ARBA00023286"/>
    </source>
</evidence>
<keyword evidence="10" id="KW-0325">Glycoprotein</keyword>
<keyword evidence="7" id="KW-0406">Ion transport</keyword>
<evidence type="ECO:0000256" key="7">
    <source>
        <dbReference type="ARBA" id="ARBA00023065"/>
    </source>
</evidence>
<evidence type="ECO:0000256" key="8">
    <source>
        <dbReference type="ARBA" id="ARBA00023136"/>
    </source>
</evidence>
<feature type="transmembrane region" description="Helical" evidence="13">
    <location>
        <begin position="337"/>
        <end position="356"/>
    </location>
</feature>
<evidence type="ECO:0000259" key="16">
    <source>
        <dbReference type="Pfam" id="PF10613"/>
    </source>
</evidence>
<dbReference type="Pfam" id="PF10613">
    <property type="entry name" value="Lig_chan-Glu_bd"/>
    <property type="match status" value="1"/>
</dbReference>
<keyword evidence="6 13" id="KW-1133">Transmembrane helix</keyword>
<evidence type="ECO:0000256" key="5">
    <source>
        <dbReference type="ARBA" id="ARBA00022692"/>
    </source>
</evidence>
<feature type="domain" description="Ionotropic glutamate receptor C-terminal" evidence="15">
    <location>
        <begin position="338"/>
        <end position="437"/>
    </location>
</feature>
<evidence type="ECO:0000256" key="4">
    <source>
        <dbReference type="ARBA" id="ARBA00022475"/>
    </source>
</evidence>
<feature type="transmembrane region" description="Helical" evidence="13">
    <location>
        <begin position="398"/>
        <end position="424"/>
    </location>
</feature>
<dbReference type="AlphaFoldDB" id="A0A2J7R502"/>
<dbReference type="Gene3D" id="3.40.190.10">
    <property type="entry name" value="Periplasmic binding protein-like II"/>
    <property type="match status" value="1"/>
</dbReference>